<sequence length="1068" mass="112175">MNPPAARSKLQICFVHPQRRAVILRKFLHLTNKDTTIEELAKEIVQRHAKLYPDDESIEITRLQDSDGCDLDTSYIVSDVFDTSNAVRVVVKTLPSSLAPTGGTESPSEASFIFTQPNAAAAIIGTKRKREGLDLAKPPMSAGFDSSITMDGDMGLGLSRQQVKRLRKGNRQSTPGQFQSNPKQQKPPKSLLPLKPLAASTPAPGVTVSKTPSRTVQSRDQNSPSLTPPAQPQVQQAQAQATPTPAATHAPAPSSKRASAKKPVEVPESVNGDGDITMDDAPAANPTEFQTPSKLVLASSPTKAPRTPHKTPHVGVKVNTPKPALPAELPSAEKAKAAEKEGAKGKGNDVVADLSKPIEPKKVQDVVKKAETPVVKGKQTPAQAKKEAAAKKTDTPAAPAANKKEAAKPAQAAVKKTETPVAKAAPAQASKDAETPAAETKGRRARQLVPRPKQTLETAPVAANDADDEPVLPEPEAAPAASKAEPAPTQTEPQSSQLPTLSQILRRPSVTITPSKEKSAREAVAEPTLTPAPVQEEEPNSPGKGKSAELIAQLAQRRITRSRSQKSGSTPPAESAPAEVPQTPAASARRATRARAKYLVKEAPVTTPARLTRARSKQVAEHGTSRASTSSQPQEDVEMTDAPTQAQVEESQKPKGAPQDEAVAEDESLKPMDVDTQPAVVDNISESGSSAMSSSDDEDDSQSQSAEAAQQFFVQNGGMEPPAEPVVETANATPEKHIVPEVKATPKAVQKTPSANGPASPANSGESSESDSESESDSGSETGSESESEEEEEKKTEIAKEPAVEEKPAAVKPAASQTLTPAVTSSQSEYESAESGSESDSGSKSDSQSESEPDGESEEKDEKASPATSAKVDAPAKVAPPKKASPTPSSSSSEESSTDEESSDEEPASAQTEKPKVPTVATPMPRRVAGKGEDYFSLGGTPALGLTPAAAALRRPEARPSPSSGSFRTLSQLAASFNPNVREPNSGPSRNNSMSLLVKDQKVAKKDESENESESESESESSDDDSSDESGSDSDEEEATKKRKAAEAEKRKKRKSGSRGLLALTADL</sequence>
<dbReference type="Proteomes" id="UP000033140">
    <property type="component" value="Unassembled WGS sequence"/>
</dbReference>
<feature type="compositionally biased region" description="Acidic residues" evidence="1">
    <location>
        <begin position="1009"/>
        <end position="1038"/>
    </location>
</feature>
<evidence type="ECO:0000313" key="4">
    <source>
        <dbReference type="Proteomes" id="UP000033140"/>
    </source>
</evidence>
<dbReference type="EMBL" id="BACD03000007">
    <property type="protein sequence ID" value="GAO47038.1"/>
    <property type="molecule type" value="Genomic_DNA"/>
</dbReference>
<organism evidence="3 4">
    <name type="scientific">Saitoella complicata (strain BCRC 22490 / CBS 7301 / JCM 7358 / NBRC 10748 / NRRL Y-17804)</name>
    <dbReference type="NCBI Taxonomy" id="698492"/>
    <lineage>
        <taxon>Eukaryota</taxon>
        <taxon>Fungi</taxon>
        <taxon>Dikarya</taxon>
        <taxon>Ascomycota</taxon>
        <taxon>Taphrinomycotina</taxon>
        <taxon>Taphrinomycotina incertae sedis</taxon>
        <taxon>Saitoella</taxon>
    </lineage>
</organism>
<feature type="compositionally biased region" description="Low complexity" evidence="1">
    <location>
        <begin position="232"/>
        <end position="257"/>
    </location>
</feature>
<feature type="compositionally biased region" description="Low complexity" evidence="1">
    <location>
        <begin position="869"/>
        <end position="895"/>
    </location>
</feature>
<reference evidence="3 4" key="1">
    <citation type="journal article" date="2011" name="J. Gen. Appl. Microbiol.">
        <title>Draft genome sequencing of the enigmatic yeast Saitoella complicata.</title>
        <authorList>
            <person name="Nishida H."/>
            <person name="Hamamoto M."/>
            <person name="Sugiyama J."/>
        </authorList>
    </citation>
    <scope>NUCLEOTIDE SEQUENCE [LARGE SCALE GENOMIC DNA]</scope>
    <source>
        <strain evidence="3 4">NRRL Y-17804</strain>
    </source>
</reference>
<dbReference type="AlphaFoldDB" id="A0A0E9NB57"/>
<reference evidence="3 4" key="2">
    <citation type="journal article" date="2014" name="J. Gen. Appl. Microbiol.">
        <title>The early diverging ascomycetous budding yeast Saitoella complicata has three histone deacetylases belonging to the Clr6, Hos2, and Rpd3 lineages.</title>
        <authorList>
            <person name="Nishida H."/>
            <person name="Matsumoto T."/>
            <person name="Kondo S."/>
            <person name="Hamamoto M."/>
            <person name="Yoshikawa H."/>
        </authorList>
    </citation>
    <scope>NUCLEOTIDE SEQUENCE [LARGE SCALE GENOMIC DNA]</scope>
    <source>
        <strain evidence="3 4">NRRL Y-17804</strain>
    </source>
</reference>
<dbReference type="PANTHER" id="PTHR28196:SF1">
    <property type="entry name" value="NUCLEOLAR PROTEIN NET1-RELATED"/>
    <property type="match status" value="1"/>
</dbReference>
<evidence type="ECO:0000313" key="3">
    <source>
        <dbReference type="EMBL" id="GAO47038.1"/>
    </source>
</evidence>
<feature type="compositionally biased region" description="Polar residues" evidence="1">
    <location>
        <begin position="625"/>
        <end position="634"/>
    </location>
</feature>
<feature type="compositionally biased region" description="Low complexity" evidence="1">
    <location>
        <begin position="474"/>
        <end position="488"/>
    </location>
</feature>
<comment type="caution">
    <text evidence="3">The sequence shown here is derived from an EMBL/GenBank/DDBJ whole genome shotgun (WGS) entry which is preliminary data.</text>
</comment>
<dbReference type="GO" id="GO:0000183">
    <property type="term" value="P:rDNA heterochromatin formation"/>
    <property type="evidence" value="ECO:0007669"/>
    <property type="project" value="InterPro"/>
</dbReference>
<feature type="compositionally biased region" description="Polar residues" evidence="1">
    <location>
        <begin position="751"/>
        <end position="763"/>
    </location>
</feature>
<feature type="compositionally biased region" description="Basic and acidic residues" evidence="1">
    <location>
        <begin position="331"/>
        <end position="347"/>
    </location>
</feature>
<feature type="compositionally biased region" description="Low complexity" evidence="1">
    <location>
        <begin position="685"/>
        <end position="694"/>
    </location>
</feature>
<feature type="compositionally biased region" description="Basic and acidic residues" evidence="1">
    <location>
        <begin position="356"/>
        <end position="371"/>
    </location>
</feature>
<feature type="domain" description="Nucleolar protein Dnt1-like N-terminal" evidence="2">
    <location>
        <begin position="25"/>
        <end position="92"/>
    </location>
</feature>
<name>A0A0E9NB57_SAICN</name>
<feature type="compositionally biased region" description="Basic and acidic residues" evidence="1">
    <location>
        <begin position="515"/>
        <end position="524"/>
    </location>
</feature>
<feature type="compositionally biased region" description="Polar residues" evidence="1">
    <location>
        <begin position="986"/>
        <end position="995"/>
    </location>
</feature>
<feature type="compositionally biased region" description="Low complexity" evidence="1">
    <location>
        <begin position="825"/>
        <end position="848"/>
    </location>
</feature>
<gene>
    <name evidence="3" type="ORF">G7K_1251-t1</name>
</gene>
<dbReference type="Pfam" id="PF10407">
    <property type="entry name" value="Cytokin_check_N"/>
    <property type="match status" value="1"/>
</dbReference>
<evidence type="ECO:0000259" key="2">
    <source>
        <dbReference type="Pfam" id="PF10407"/>
    </source>
</evidence>
<proteinExistence type="predicted"/>
<feature type="compositionally biased region" description="Basic and acidic residues" evidence="1">
    <location>
        <begin position="999"/>
        <end position="1008"/>
    </location>
</feature>
<dbReference type="InterPro" id="IPR018844">
    <property type="entry name" value="Dnt1-like_N"/>
</dbReference>
<feature type="compositionally biased region" description="Acidic residues" evidence="1">
    <location>
        <begin position="768"/>
        <end position="792"/>
    </location>
</feature>
<dbReference type="PANTHER" id="PTHR28196">
    <property type="entry name" value="NUCLEOLAR PROTEIN NET1-RELATED"/>
    <property type="match status" value="1"/>
</dbReference>
<reference evidence="3 4" key="3">
    <citation type="journal article" date="2015" name="Genome Announc.">
        <title>Draft Genome Sequence of the Archiascomycetous Yeast Saitoella complicata.</title>
        <authorList>
            <person name="Yamauchi K."/>
            <person name="Kondo S."/>
            <person name="Hamamoto M."/>
            <person name="Takahashi Y."/>
            <person name="Ogura Y."/>
            <person name="Hayashi T."/>
            <person name="Nishida H."/>
        </authorList>
    </citation>
    <scope>NUCLEOTIDE SEQUENCE [LARGE SCALE GENOMIC DNA]</scope>
    <source>
        <strain evidence="3 4">NRRL Y-17804</strain>
    </source>
</reference>
<dbReference type="STRING" id="698492.A0A0E9NB57"/>
<feature type="compositionally biased region" description="Polar residues" evidence="1">
    <location>
        <begin position="967"/>
        <end position="979"/>
    </location>
</feature>
<feature type="compositionally biased region" description="Low complexity" evidence="1">
    <location>
        <begin position="702"/>
        <end position="711"/>
    </location>
</feature>
<dbReference type="InterPro" id="IPR043185">
    <property type="entry name" value="Net1/Tof2"/>
</dbReference>
<feature type="compositionally biased region" description="Basic and acidic residues" evidence="1">
    <location>
        <begin position="384"/>
        <end position="394"/>
    </location>
</feature>
<feature type="compositionally biased region" description="Acidic residues" evidence="1">
    <location>
        <begin position="896"/>
        <end position="907"/>
    </location>
</feature>
<feature type="compositionally biased region" description="Basic and acidic residues" evidence="1">
    <location>
        <begin position="793"/>
        <end position="809"/>
    </location>
</feature>
<accession>A0A0E9NB57</accession>
<keyword evidence="4" id="KW-1185">Reference proteome</keyword>
<feature type="compositionally biased region" description="Low complexity" evidence="1">
    <location>
        <begin position="937"/>
        <end position="953"/>
    </location>
</feature>
<feature type="compositionally biased region" description="Polar residues" evidence="1">
    <location>
        <begin position="208"/>
        <end position="225"/>
    </location>
</feature>
<feature type="compositionally biased region" description="Polar residues" evidence="1">
    <location>
        <begin position="489"/>
        <end position="503"/>
    </location>
</feature>
<feature type="region of interest" description="Disordered" evidence="1">
    <location>
        <begin position="162"/>
        <end position="1068"/>
    </location>
</feature>
<dbReference type="OMA" id="RVHEINY"/>
<feature type="compositionally biased region" description="Acidic residues" evidence="1">
    <location>
        <begin position="849"/>
        <end position="859"/>
    </location>
</feature>
<evidence type="ECO:0000256" key="1">
    <source>
        <dbReference type="SAM" id="MobiDB-lite"/>
    </source>
</evidence>
<protein>
    <recommendedName>
        <fullName evidence="2">Nucleolar protein Dnt1-like N-terminal domain-containing protein</fullName>
    </recommendedName>
</protein>
<feature type="compositionally biased region" description="Low complexity" evidence="1">
    <location>
        <begin position="179"/>
        <end position="204"/>
    </location>
</feature>